<sequence>MLTSPRSGAHRTRGPRAQETTFMYLFRRPRLSALAAALLAAPVVLSAAPATALTGVDAPAQLNYVAKISVGEQAACTGTLIDRQWVLTAATCFAADGKLPAGKPAISTTVTVGRADLTQTGGSVLSAIRLVPHADRDLVLVKLAAKITDPGITPVRLATTPASAGEELMKAGFGRTKTEWMPDKLHTGTFTVASTTATTVDLNGSDTATVCKGDAGGPALRTVNGTTELVAINSRSWQGGCFGSDPAETRTGAIDTRVDGISDWVDHATSRNPDDLTGDGKADLAAVKSDGILWVYPGTGKPGMNALGTRFQAGTSWTSQDAITTGDLNNDGIGDLLSRQASDGTLWVYPGTGKPGMDAFPSRYQVGRSWQTQDVTRTGDFNSDGITDVLTRQASDGTLWVYPGTGKPGMDAFPTRYQVGTYWKSQNVITTGDLNNDGRTDVLSRQASDGTLWVYPGTGKPGMETFGTRYQVGRSWQTQDVTRTGDFNSDGITDVLTRQASDGTLWVYPGTGKPGMDAFPTRYQVGTSWGPYRII</sequence>
<dbReference type="SMART" id="SM00020">
    <property type="entry name" value="Tryp_SPc"/>
    <property type="match status" value="1"/>
</dbReference>
<dbReference type="InterPro" id="IPR043504">
    <property type="entry name" value="Peptidase_S1_PA_chymotrypsin"/>
</dbReference>
<evidence type="ECO:0000313" key="3">
    <source>
        <dbReference type="EMBL" id="AWI30677.1"/>
    </source>
</evidence>
<dbReference type="Gene3D" id="2.40.10.10">
    <property type="entry name" value="Trypsin-like serine proteases"/>
    <property type="match status" value="1"/>
</dbReference>
<dbReference type="Pfam" id="PF13517">
    <property type="entry name" value="FG-GAP_3"/>
    <property type="match status" value="2"/>
</dbReference>
<dbReference type="EMBL" id="CP029188">
    <property type="protein sequence ID" value="AWI30677.1"/>
    <property type="molecule type" value="Genomic_DNA"/>
</dbReference>
<dbReference type="SUPFAM" id="SSF69318">
    <property type="entry name" value="Integrin alpha N-terminal domain"/>
    <property type="match status" value="1"/>
</dbReference>
<dbReference type="PANTHER" id="PTHR44103:SF1">
    <property type="entry name" value="PROPROTEIN CONVERTASE P"/>
    <property type="match status" value="1"/>
</dbReference>
<evidence type="ECO:0000259" key="2">
    <source>
        <dbReference type="PROSITE" id="PS50240"/>
    </source>
</evidence>
<dbReference type="SUPFAM" id="SSF50494">
    <property type="entry name" value="Trypsin-like serine proteases"/>
    <property type="match status" value="1"/>
</dbReference>
<keyword evidence="4" id="KW-1185">Reference proteome</keyword>
<feature type="domain" description="Peptidase S1" evidence="2">
    <location>
        <begin position="44"/>
        <end position="270"/>
    </location>
</feature>
<accession>A0A2S1SWM6</accession>
<dbReference type="AlphaFoldDB" id="A0A2S1SWM6"/>
<dbReference type="InterPro" id="IPR001314">
    <property type="entry name" value="Peptidase_S1A"/>
</dbReference>
<dbReference type="PROSITE" id="PS50240">
    <property type="entry name" value="TRYPSIN_DOM"/>
    <property type="match status" value="1"/>
</dbReference>
<proteinExistence type="predicted"/>
<dbReference type="GO" id="GO:0004252">
    <property type="term" value="F:serine-type endopeptidase activity"/>
    <property type="evidence" value="ECO:0007669"/>
    <property type="project" value="InterPro"/>
</dbReference>
<dbReference type="GO" id="GO:0006508">
    <property type="term" value="P:proteolysis"/>
    <property type="evidence" value="ECO:0007669"/>
    <property type="project" value="InterPro"/>
</dbReference>
<organism evidence="3 4">
    <name type="scientific">Streptomyces tirandamycinicus</name>
    <dbReference type="NCBI Taxonomy" id="2174846"/>
    <lineage>
        <taxon>Bacteria</taxon>
        <taxon>Bacillati</taxon>
        <taxon>Actinomycetota</taxon>
        <taxon>Actinomycetes</taxon>
        <taxon>Kitasatosporales</taxon>
        <taxon>Streptomycetaceae</taxon>
        <taxon>Streptomyces</taxon>
    </lineage>
</organism>
<evidence type="ECO:0000256" key="1">
    <source>
        <dbReference type="ARBA" id="ARBA00022729"/>
    </source>
</evidence>
<dbReference type="Proteomes" id="UP000244900">
    <property type="component" value="Chromosome"/>
</dbReference>
<keyword evidence="1" id="KW-0732">Signal</keyword>
<dbReference type="Gene3D" id="2.130.10.130">
    <property type="entry name" value="Integrin alpha, N-terminal"/>
    <property type="match status" value="2"/>
</dbReference>
<protein>
    <submittedName>
        <fullName evidence="3">Esterase</fullName>
    </submittedName>
</protein>
<dbReference type="InterPro" id="IPR013517">
    <property type="entry name" value="FG-GAP"/>
</dbReference>
<dbReference type="InterPro" id="IPR001254">
    <property type="entry name" value="Trypsin_dom"/>
</dbReference>
<dbReference type="Pfam" id="PF00089">
    <property type="entry name" value="Trypsin"/>
    <property type="match status" value="1"/>
</dbReference>
<evidence type="ECO:0000313" key="4">
    <source>
        <dbReference type="Proteomes" id="UP000244900"/>
    </source>
</evidence>
<dbReference type="OrthoDB" id="9815928at2"/>
<dbReference type="InterPro" id="IPR028994">
    <property type="entry name" value="Integrin_alpha_N"/>
</dbReference>
<gene>
    <name evidence="3" type="ORF">DDW44_19225</name>
</gene>
<reference evidence="3 4" key="1">
    <citation type="submission" date="2018-05" db="EMBL/GenBank/DDBJ databases">
        <title>Complete genome sequence of sponge-derived Streptomyces sp. HNM0039.</title>
        <authorList>
            <person name="Huang X."/>
            <person name="Zhou S."/>
        </authorList>
    </citation>
    <scope>NUCLEOTIDE SEQUENCE [LARGE SCALE GENOMIC DNA]</scope>
    <source>
        <strain evidence="3 4">HNM0039</strain>
    </source>
</reference>
<dbReference type="PANTHER" id="PTHR44103">
    <property type="entry name" value="PROPROTEIN CONVERTASE P"/>
    <property type="match status" value="1"/>
</dbReference>
<name>A0A2S1SWM6_9ACTN</name>
<dbReference type="PRINTS" id="PR00722">
    <property type="entry name" value="CHYMOTRYPSIN"/>
</dbReference>
<dbReference type="KEGG" id="stir:DDW44_19225"/>
<dbReference type="InterPro" id="IPR009003">
    <property type="entry name" value="Peptidase_S1_PA"/>
</dbReference>